<organism evidence="1 2">
    <name type="scientific">Pinibacter soli</name>
    <dbReference type="NCBI Taxonomy" id="3044211"/>
    <lineage>
        <taxon>Bacteria</taxon>
        <taxon>Pseudomonadati</taxon>
        <taxon>Bacteroidota</taxon>
        <taxon>Chitinophagia</taxon>
        <taxon>Chitinophagales</taxon>
        <taxon>Chitinophagaceae</taxon>
        <taxon>Pinibacter</taxon>
    </lineage>
</organism>
<dbReference type="SUPFAM" id="SSF82185">
    <property type="entry name" value="Histone H3 K4-specific methyltransferase SET7/9 N-terminal domain"/>
    <property type="match status" value="1"/>
</dbReference>
<evidence type="ECO:0000313" key="2">
    <source>
        <dbReference type="Proteomes" id="UP001226434"/>
    </source>
</evidence>
<evidence type="ECO:0000313" key="1">
    <source>
        <dbReference type="EMBL" id="MDI3318284.1"/>
    </source>
</evidence>
<accession>A0ABT6R8S1</accession>
<sequence>MIQTDKQTFALNSFCKAFSIILTIVIYCSCNSQSSEDAIKSVDTNPKVAPESLHFIAHIVENNSDGTKSEIDTLTGYRKYFYANGKLQMEGKVTKASPKDYRDGIWNYYNDAGQLMKQETSTQEGKVNELNFMYFKNGKPLSKTYQYYEGNYKDRANFKFHKIETLFYTNGQELSERHSINGSIVEEKCWDSKGNPKPIEYLKTIKSVEAND</sequence>
<dbReference type="EMBL" id="JASBRG010000001">
    <property type="protein sequence ID" value="MDI3318284.1"/>
    <property type="molecule type" value="Genomic_DNA"/>
</dbReference>
<reference evidence="1 2" key="1">
    <citation type="submission" date="2023-05" db="EMBL/GenBank/DDBJ databases">
        <title>Genome sequence of Pinibacter sp. MAH-24.</title>
        <authorList>
            <person name="Huq M.A."/>
        </authorList>
    </citation>
    <scope>NUCLEOTIDE SEQUENCE [LARGE SCALE GENOMIC DNA]</scope>
    <source>
        <strain evidence="1 2">MAH-24</strain>
    </source>
</reference>
<dbReference type="Proteomes" id="UP001226434">
    <property type="component" value="Unassembled WGS sequence"/>
</dbReference>
<evidence type="ECO:0008006" key="3">
    <source>
        <dbReference type="Google" id="ProtNLM"/>
    </source>
</evidence>
<keyword evidence="2" id="KW-1185">Reference proteome</keyword>
<comment type="caution">
    <text evidence="1">The sequence shown here is derived from an EMBL/GenBank/DDBJ whole genome shotgun (WGS) entry which is preliminary data.</text>
</comment>
<proteinExistence type="predicted"/>
<gene>
    <name evidence="1" type="ORF">QJ048_00795</name>
</gene>
<dbReference type="RefSeq" id="WP_282332402.1">
    <property type="nucleotide sequence ID" value="NZ_JASBRG010000001.1"/>
</dbReference>
<name>A0ABT6R8S1_9BACT</name>
<protein>
    <recommendedName>
        <fullName evidence="3">Toxin-antitoxin system YwqK family antitoxin</fullName>
    </recommendedName>
</protein>
<dbReference type="Gene3D" id="3.90.930.1">
    <property type="match status" value="1"/>
</dbReference>